<dbReference type="EMBL" id="JAUDCL010000011">
    <property type="protein sequence ID" value="MDM8201156.1"/>
    <property type="molecule type" value="Genomic_DNA"/>
</dbReference>
<gene>
    <name evidence="1" type="ORF">QUW08_07610</name>
</gene>
<name>A0ABT7UQJ0_9FIRM</name>
<organism evidence="1 2">
    <name type="scientific">Allofournierella massiliensis</name>
    <dbReference type="NCBI Taxonomy" id="1650663"/>
    <lineage>
        <taxon>Bacteria</taxon>
        <taxon>Bacillati</taxon>
        <taxon>Bacillota</taxon>
        <taxon>Clostridia</taxon>
        <taxon>Eubacteriales</taxon>
        <taxon>Oscillospiraceae</taxon>
        <taxon>Allofournierella</taxon>
    </lineage>
</organism>
<keyword evidence="2" id="KW-1185">Reference proteome</keyword>
<reference evidence="2" key="1">
    <citation type="submission" date="2023-06" db="EMBL/GenBank/DDBJ databases">
        <title>Identification and characterization of horizontal gene transfer across gut microbiota members of farm animals based on homology search.</title>
        <authorList>
            <person name="Zeman M."/>
            <person name="Kubasova T."/>
            <person name="Jahodarova E."/>
            <person name="Nykrynova M."/>
            <person name="Rychlik I."/>
        </authorList>
    </citation>
    <scope>NUCLEOTIDE SEQUENCE [LARGE SCALE GENOMIC DNA]</scope>
    <source>
        <strain evidence="2">ET340</strain>
    </source>
</reference>
<accession>A0ABT7UQJ0</accession>
<proteinExistence type="predicted"/>
<evidence type="ECO:0000313" key="2">
    <source>
        <dbReference type="Proteomes" id="UP001529380"/>
    </source>
</evidence>
<comment type="caution">
    <text evidence="1">The sequence shown here is derived from an EMBL/GenBank/DDBJ whole genome shotgun (WGS) entry which is preliminary data.</text>
</comment>
<reference evidence="1 2" key="3">
    <citation type="submission" date="2023-06" db="EMBL/GenBank/DDBJ databases">
        <authorList>
            <person name="Zeman M."/>
            <person name="Kubasova T."/>
            <person name="Jahodarova E."/>
            <person name="Nykrynova M."/>
            <person name="Rychlik I."/>
        </authorList>
    </citation>
    <scope>NUCLEOTIDE SEQUENCE [LARGE SCALE GENOMIC DNA]</scope>
    <source>
        <strain evidence="1 2">ET340</strain>
    </source>
</reference>
<reference evidence="1 2" key="2">
    <citation type="submission" date="2023-06" db="EMBL/GenBank/DDBJ databases">
        <title>Identification and characterization of horizontal gene transfer across gut microbiota members of farm animals based on homology search.</title>
        <authorList>
            <person name="Schwarzerova J."/>
            <person name="Nykrynova M."/>
            <person name="Jureckova K."/>
            <person name="Cejkova D."/>
            <person name="Rychlik I."/>
        </authorList>
    </citation>
    <scope>NUCLEOTIDE SEQUENCE [LARGE SCALE GENOMIC DNA]</scope>
    <source>
        <strain evidence="1 2">ET340</strain>
    </source>
</reference>
<sequence>MYHIKRVLSLRTRLAMAAGLLAVLALLIAAFALGSRQVGRDLDSASAQALRQAVLQAAVQCYAVEGSYPSSLDYLEENYGLLVNHDRFIVTYEAFASNLMPQVNVLERA</sequence>
<protein>
    <submittedName>
        <fullName evidence="1">Uncharacterized protein</fullName>
    </submittedName>
</protein>
<dbReference type="Proteomes" id="UP001529380">
    <property type="component" value="Unassembled WGS sequence"/>
</dbReference>
<dbReference type="RefSeq" id="WP_289599754.1">
    <property type="nucleotide sequence ID" value="NZ_JAUDCL010000011.1"/>
</dbReference>
<evidence type="ECO:0000313" key="1">
    <source>
        <dbReference type="EMBL" id="MDM8201156.1"/>
    </source>
</evidence>